<proteinExistence type="predicted"/>
<accession>A0AAV4AF75</accession>
<dbReference type="Pfam" id="PF10545">
    <property type="entry name" value="MADF_DNA_bdg"/>
    <property type="match status" value="1"/>
</dbReference>
<reference evidence="2 3" key="1">
    <citation type="journal article" date="2021" name="Elife">
        <title>Chloroplast acquisition without the gene transfer in kleptoplastic sea slugs, Plakobranchus ocellatus.</title>
        <authorList>
            <person name="Maeda T."/>
            <person name="Takahashi S."/>
            <person name="Yoshida T."/>
            <person name="Shimamura S."/>
            <person name="Takaki Y."/>
            <person name="Nagai Y."/>
            <person name="Toyoda A."/>
            <person name="Suzuki Y."/>
            <person name="Arimoto A."/>
            <person name="Ishii H."/>
            <person name="Satoh N."/>
            <person name="Nishiyama T."/>
            <person name="Hasebe M."/>
            <person name="Maruyama T."/>
            <person name="Minagawa J."/>
            <person name="Obokata J."/>
            <person name="Shigenobu S."/>
        </authorList>
    </citation>
    <scope>NUCLEOTIDE SEQUENCE [LARGE SCALE GENOMIC DNA]</scope>
</reference>
<dbReference type="AlphaFoldDB" id="A0AAV4AF75"/>
<dbReference type="PANTHER" id="PTHR21505">
    <property type="entry name" value="MADF DOMAIN-CONTAINING PROTEIN-RELATED"/>
    <property type="match status" value="1"/>
</dbReference>
<evidence type="ECO:0000259" key="1">
    <source>
        <dbReference type="PROSITE" id="PS51029"/>
    </source>
</evidence>
<comment type="caution">
    <text evidence="2">The sequence shown here is derived from an EMBL/GenBank/DDBJ whole genome shotgun (WGS) entry which is preliminary data.</text>
</comment>
<dbReference type="InterPro" id="IPR006578">
    <property type="entry name" value="MADF-dom"/>
</dbReference>
<dbReference type="PANTHER" id="PTHR21505:SF12">
    <property type="entry name" value="MADF DOMAIN-CONTAINING PROTEIN-RELATED"/>
    <property type="match status" value="1"/>
</dbReference>
<feature type="domain" description="MADF" evidence="1">
    <location>
        <begin position="10"/>
        <end position="108"/>
    </location>
</feature>
<sequence length="123" mass="14103">MATMIVPIHQLIEEYKARPCLWKTTAKEYSNKIIRRRAVEGICEALKLPCDSATLTGLKRKIKNLRSTFAKELRNIAKSQKSGASADDIYEPSWKWFQHLDFLRTHIQVRAGESNLDEVLVSS</sequence>
<dbReference type="Proteomes" id="UP000735302">
    <property type="component" value="Unassembled WGS sequence"/>
</dbReference>
<gene>
    <name evidence="2" type="ORF">PoB_003239200</name>
</gene>
<evidence type="ECO:0000313" key="2">
    <source>
        <dbReference type="EMBL" id="GFO05887.1"/>
    </source>
</evidence>
<evidence type="ECO:0000313" key="3">
    <source>
        <dbReference type="Proteomes" id="UP000735302"/>
    </source>
</evidence>
<keyword evidence="3" id="KW-1185">Reference proteome</keyword>
<name>A0AAV4AF75_9GAST</name>
<dbReference type="EMBL" id="BLXT01003754">
    <property type="protein sequence ID" value="GFO05887.1"/>
    <property type="molecule type" value="Genomic_DNA"/>
</dbReference>
<organism evidence="2 3">
    <name type="scientific">Plakobranchus ocellatus</name>
    <dbReference type="NCBI Taxonomy" id="259542"/>
    <lineage>
        <taxon>Eukaryota</taxon>
        <taxon>Metazoa</taxon>
        <taxon>Spiralia</taxon>
        <taxon>Lophotrochozoa</taxon>
        <taxon>Mollusca</taxon>
        <taxon>Gastropoda</taxon>
        <taxon>Heterobranchia</taxon>
        <taxon>Euthyneura</taxon>
        <taxon>Panpulmonata</taxon>
        <taxon>Sacoglossa</taxon>
        <taxon>Placobranchoidea</taxon>
        <taxon>Plakobranchidae</taxon>
        <taxon>Plakobranchus</taxon>
    </lineage>
</organism>
<dbReference type="SMART" id="SM00595">
    <property type="entry name" value="MADF"/>
    <property type="match status" value="1"/>
</dbReference>
<protein>
    <recommendedName>
        <fullName evidence="1">MADF domain-containing protein</fullName>
    </recommendedName>
</protein>
<dbReference type="PROSITE" id="PS51029">
    <property type="entry name" value="MADF"/>
    <property type="match status" value="1"/>
</dbReference>